<protein>
    <recommendedName>
        <fullName evidence="3">LysM domain-containing protein</fullName>
    </recommendedName>
</protein>
<dbReference type="RefSeq" id="WP_121198706.1">
    <property type="nucleotide sequence ID" value="NZ_RBKU01000001.1"/>
</dbReference>
<accession>A0A495J2X6</accession>
<dbReference type="EMBL" id="RBKU01000001">
    <property type="protein sequence ID" value="RKR83183.1"/>
    <property type="molecule type" value="Genomic_DNA"/>
</dbReference>
<name>A0A495J2X6_9SPHI</name>
<proteinExistence type="predicted"/>
<dbReference type="OrthoDB" id="1100373at2"/>
<dbReference type="AlphaFoldDB" id="A0A495J2X6"/>
<keyword evidence="2" id="KW-1185">Reference proteome</keyword>
<organism evidence="1 2">
    <name type="scientific">Mucilaginibacter gracilis</name>
    <dbReference type="NCBI Taxonomy" id="423350"/>
    <lineage>
        <taxon>Bacteria</taxon>
        <taxon>Pseudomonadati</taxon>
        <taxon>Bacteroidota</taxon>
        <taxon>Sphingobacteriia</taxon>
        <taxon>Sphingobacteriales</taxon>
        <taxon>Sphingobacteriaceae</taxon>
        <taxon>Mucilaginibacter</taxon>
    </lineage>
</organism>
<comment type="caution">
    <text evidence="1">The sequence shown here is derived from an EMBL/GenBank/DDBJ whole genome shotgun (WGS) entry which is preliminary data.</text>
</comment>
<evidence type="ECO:0000313" key="2">
    <source>
        <dbReference type="Proteomes" id="UP000268007"/>
    </source>
</evidence>
<sequence>MKQITTESGQSIIDIAMQEYGTPEALVTICADNALEYDADLMPGQSLNIREPGVDVIPYRNDQIVAQYANTVINTHTSSIPVTPPSNVLPCFYGPGAAGLNGAGILQLAVVYKDKKAATLTYTADMQRLYYVYPADQGALTHIYEPGGYDIVSSFTAETVNLTIDGVAVAYIVRCLERDTYLTTADNFILNFI</sequence>
<evidence type="ECO:0000313" key="1">
    <source>
        <dbReference type="EMBL" id="RKR83183.1"/>
    </source>
</evidence>
<dbReference type="Proteomes" id="UP000268007">
    <property type="component" value="Unassembled WGS sequence"/>
</dbReference>
<gene>
    <name evidence="1" type="ORF">BDD43_3385</name>
</gene>
<reference evidence="1 2" key="1">
    <citation type="submission" date="2018-10" db="EMBL/GenBank/DDBJ databases">
        <title>Genomic Encyclopedia of Archaeal and Bacterial Type Strains, Phase II (KMG-II): from individual species to whole genera.</title>
        <authorList>
            <person name="Goeker M."/>
        </authorList>
    </citation>
    <scope>NUCLEOTIDE SEQUENCE [LARGE SCALE GENOMIC DNA]</scope>
    <source>
        <strain evidence="1 2">DSM 18602</strain>
    </source>
</reference>
<evidence type="ECO:0008006" key="3">
    <source>
        <dbReference type="Google" id="ProtNLM"/>
    </source>
</evidence>